<dbReference type="AlphaFoldDB" id="V5BPE6"/>
<organism evidence="1 2">
    <name type="scientific">Methyloglobulus morosus KoM1</name>
    <dbReference type="NCBI Taxonomy" id="1116472"/>
    <lineage>
        <taxon>Bacteria</taxon>
        <taxon>Pseudomonadati</taxon>
        <taxon>Pseudomonadota</taxon>
        <taxon>Gammaproteobacteria</taxon>
        <taxon>Methylococcales</taxon>
        <taxon>Methylococcaceae</taxon>
        <taxon>Methyloglobulus</taxon>
    </lineage>
</organism>
<dbReference type="Proteomes" id="UP000017842">
    <property type="component" value="Unassembled WGS sequence"/>
</dbReference>
<gene>
    <name evidence="1" type="ORF">MGMO_130c00010</name>
</gene>
<name>V5BPE6_9GAMM</name>
<evidence type="ECO:0000313" key="2">
    <source>
        <dbReference type="Proteomes" id="UP000017842"/>
    </source>
</evidence>
<dbReference type="eggNOG" id="ENOG502ZJXN">
    <property type="taxonomic scope" value="Bacteria"/>
</dbReference>
<accession>V5BPE6</accession>
<protein>
    <submittedName>
        <fullName evidence="1">Uncharacterized protein</fullName>
    </submittedName>
</protein>
<proteinExistence type="predicted"/>
<reference evidence="1 2" key="1">
    <citation type="journal article" date="2013" name="Genome Announc.">
        <title>Draft Genome Sequence of the Methanotrophic Gammaproteobacterium Methyloglobulus morosus DSM 22980 Strain KoM1.</title>
        <authorList>
            <person name="Poehlein A."/>
            <person name="Deutzmann J.S."/>
            <person name="Daniel R."/>
            <person name="Simeonova D.D."/>
        </authorList>
    </citation>
    <scope>NUCLEOTIDE SEQUENCE [LARGE SCALE GENOMIC DNA]</scope>
    <source>
        <strain evidence="1 2">KoM1</strain>
    </source>
</reference>
<sequence>MVLFELVAKLQMWTGFSREKGVEKGGHFWRWSFSGTHQRPLMNNTQPTNFLQRWNAIQYDLIPELKEEVGCLTPKLEKLIHILEWVRIEGFVEDAWFGVGHPPHVWPMPLWRKQSWGYQRQWACLSDCKWIGL</sequence>
<evidence type="ECO:0000313" key="1">
    <source>
        <dbReference type="EMBL" id="ESS69679.1"/>
    </source>
</evidence>
<comment type="caution">
    <text evidence="1">The sequence shown here is derived from an EMBL/GenBank/DDBJ whole genome shotgun (WGS) entry which is preliminary data.</text>
</comment>
<keyword evidence="2" id="KW-1185">Reference proteome</keyword>
<dbReference type="EMBL" id="AYLO01000121">
    <property type="protein sequence ID" value="ESS69679.1"/>
    <property type="molecule type" value="Genomic_DNA"/>
</dbReference>